<comment type="caution">
    <text evidence="2">The sequence shown here is derived from an EMBL/GenBank/DDBJ whole genome shotgun (WGS) entry which is preliminary data.</text>
</comment>
<accession>A0A2G1VR24</accession>
<sequence length="164" mass="20227">MNKVWYELTNIKYGEVYLSKYLNFQRTLKKTFQILTLLVSLSGILSWKHFENYVWIAFSLIAIVQLLLLIENQIIRSDKEIEEIARLRMMYTKYFNKLEKLWTKYQYNQITEEKGLDKYFDYRQSDWEQIEEIDTKLNIKRYKWLMKKTEIETNNYLTKYHIDG</sequence>
<dbReference type="EMBL" id="NQXA01000008">
    <property type="protein sequence ID" value="PHQ29226.1"/>
    <property type="molecule type" value="Genomic_DNA"/>
</dbReference>
<keyword evidence="1" id="KW-0472">Membrane</keyword>
<evidence type="ECO:0000313" key="3">
    <source>
        <dbReference type="Proteomes" id="UP000229433"/>
    </source>
</evidence>
<dbReference type="Proteomes" id="UP000229433">
    <property type="component" value="Unassembled WGS sequence"/>
</dbReference>
<keyword evidence="1" id="KW-0812">Transmembrane</keyword>
<keyword evidence="3" id="KW-1185">Reference proteome</keyword>
<reference evidence="2 3" key="1">
    <citation type="submission" date="2017-08" db="EMBL/GenBank/DDBJ databases">
        <title>The whole genome shortgun sequences of strain Leeuwenhoekiella nanhaiensis G18 from the South China Sea.</title>
        <authorList>
            <person name="Liu Q."/>
        </authorList>
    </citation>
    <scope>NUCLEOTIDE SEQUENCE [LARGE SCALE GENOMIC DNA]</scope>
    <source>
        <strain evidence="2 3">G18</strain>
    </source>
</reference>
<proteinExistence type="predicted"/>
<dbReference type="OrthoDB" id="1431060at2"/>
<evidence type="ECO:0000256" key="1">
    <source>
        <dbReference type="SAM" id="Phobius"/>
    </source>
</evidence>
<feature type="transmembrane region" description="Helical" evidence="1">
    <location>
        <begin position="53"/>
        <end position="70"/>
    </location>
</feature>
<protein>
    <recommendedName>
        <fullName evidence="4">SMODS and SLOG-associating 2TM effector domain-containing protein</fullName>
    </recommendedName>
</protein>
<dbReference type="RefSeq" id="WP_099646426.1">
    <property type="nucleotide sequence ID" value="NZ_KZ319291.1"/>
</dbReference>
<keyword evidence="1" id="KW-1133">Transmembrane helix</keyword>
<name>A0A2G1VR24_9FLAO</name>
<evidence type="ECO:0008006" key="4">
    <source>
        <dbReference type="Google" id="ProtNLM"/>
    </source>
</evidence>
<gene>
    <name evidence="2" type="ORF">CJ305_11520</name>
</gene>
<evidence type="ECO:0000313" key="2">
    <source>
        <dbReference type="EMBL" id="PHQ29226.1"/>
    </source>
</evidence>
<organism evidence="2 3">
    <name type="scientific">Leeuwenhoekiella nanhaiensis</name>
    <dbReference type="NCBI Taxonomy" id="1655491"/>
    <lineage>
        <taxon>Bacteria</taxon>
        <taxon>Pseudomonadati</taxon>
        <taxon>Bacteroidota</taxon>
        <taxon>Flavobacteriia</taxon>
        <taxon>Flavobacteriales</taxon>
        <taxon>Flavobacteriaceae</taxon>
        <taxon>Leeuwenhoekiella</taxon>
    </lineage>
</organism>
<dbReference type="AlphaFoldDB" id="A0A2G1VR24"/>